<comment type="caution">
    <text evidence="1">The sequence shown here is derived from an EMBL/GenBank/DDBJ whole genome shotgun (WGS) entry which is preliminary data.</text>
</comment>
<reference evidence="1" key="1">
    <citation type="journal article" date="2014" name="Front. Microbiol.">
        <title>High frequency of phylogenetically diverse reductive dehalogenase-homologous genes in deep subseafloor sedimentary metagenomes.</title>
        <authorList>
            <person name="Kawai M."/>
            <person name="Futagami T."/>
            <person name="Toyoda A."/>
            <person name="Takaki Y."/>
            <person name="Nishi S."/>
            <person name="Hori S."/>
            <person name="Arai W."/>
            <person name="Tsubouchi T."/>
            <person name="Morono Y."/>
            <person name="Uchiyama I."/>
            <person name="Ito T."/>
            <person name="Fujiyama A."/>
            <person name="Inagaki F."/>
            <person name="Takami H."/>
        </authorList>
    </citation>
    <scope>NUCLEOTIDE SEQUENCE</scope>
    <source>
        <strain evidence="1">Expedition CK06-06</strain>
    </source>
</reference>
<dbReference type="Pfam" id="PF19663">
    <property type="entry name" value="DUF6166"/>
    <property type="match status" value="1"/>
</dbReference>
<accession>X1SQR6</accession>
<evidence type="ECO:0000313" key="1">
    <source>
        <dbReference type="EMBL" id="GAI77690.1"/>
    </source>
</evidence>
<name>X1SQR6_9ZZZZ</name>
<sequence length="109" mass="12681">MKTYRGRRLGKAEESSGVEVTVNNRPLRHRVRHSPTGFEFGYGGSGPADLALSILWNFLGREPSQILYMDFKTRFVARWKDKWEITSLEIQSWIDSGDYADYLYGRFVK</sequence>
<organism evidence="1">
    <name type="scientific">marine sediment metagenome</name>
    <dbReference type="NCBI Taxonomy" id="412755"/>
    <lineage>
        <taxon>unclassified sequences</taxon>
        <taxon>metagenomes</taxon>
        <taxon>ecological metagenomes</taxon>
    </lineage>
</organism>
<protein>
    <submittedName>
        <fullName evidence="1">Uncharacterized protein</fullName>
    </submittedName>
</protein>
<dbReference type="InterPro" id="IPR046164">
    <property type="entry name" value="DUF6166"/>
</dbReference>
<proteinExistence type="predicted"/>
<feature type="non-terminal residue" evidence="1">
    <location>
        <position position="109"/>
    </location>
</feature>
<dbReference type="AlphaFoldDB" id="X1SQR6"/>
<gene>
    <name evidence="1" type="ORF">S12H4_25837</name>
</gene>
<dbReference type="EMBL" id="BARW01014599">
    <property type="protein sequence ID" value="GAI77690.1"/>
    <property type="molecule type" value="Genomic_DNA"/>
</dbReference>